<evidence type="ECO:0000313" key="3">
    <source>
        <dbReference type="Proteomes" id="UP000035763"/>
    </source>
</evidence>
<name>W6JSU8_9MICO</name>
<feature type="region of interest" description="Disordered" evidence="1">
    <location>
        <begin position="37"/>
        <end position="97"/>
    </location>
</feature>
<organism evidence="2 3">
    <name type="scientific">Nostocoides australiense Ben110</name>
    <dbReference type="NCBI Taxonomy" id="1193182"/>
    <lineage>
        <taxon>Bacteria</taxon>
        <taxon>Bacillati</taxon>
        <taxon>Actinomycetota</taxon>
        <taxon>Actinomycetes</taxon>
        <taxon>Micrococcales</taxon>
        <taxon>Intrasporangiaceae</taxon>
        <taxon>Nostocoides</taxon>
    </lineage>
</organism>
<sequence length="97" mass="10681">MLSDGEVIDEIDYQFWVLICSDSDLLAGEFAAIIADAERPVPPNRHDGRLASLWHGRPDRPRRPSTSAGHSATRAGQRDAYDRPRQRSPPTLASGDA</sequence>
<proteinExistence type="predicted"/>
<dbReference type="STRING" id="1193182.BN11_1080012"/>
<comment type="caution">
    <text evidence="2">The sequence shown here is derived from an EMBL/GenBank/DDBJ whole genome shotgun (WGS) entry which is preliminary data.</text>
</comment>
<accession>W6JSU8</accession>
<keyword evidence="3" id="KW-1185">Reference proteome</keyword>
<feature type="compositionally biased region" description="Basic and acidic residues" evidence="1">
    <location>
        <begin position="76"/>
        <end position="85"/>
    </location>
</feature>
<dbReference type="Proteomes" id="UP000035763">
    <property type="component" value="Unassembled WGS sequence"/>
</dbReference>
<protein>
    <submittedName>
        <fullName evidence="2">Uncharacterized protein</fullName>
    </submittedName>
</protein>
<dbReference type="EMBL" id="CAJA01000011">
    <property type="protein sequence ID" value="CCH71737.1"/>
    <property type="molecule type" value="Genomic_DNA"/>
</dbReference>
<feature type="compositionally biased region" description="Basic and acidic residues" evidence="1">
    <location>
        <begin position="37"/>
        <end position="49"/>
    </location>
</feature>
<reference evidence="2 3" key="1">
    <citation type="journal article" date="2013" name="ISME J.">
        <title>A metabolic model for members of the genus Tetrasphaera involved in enhanced biological phosphorus removal.</title>
        <authorList>
            <person name="Kristiansen R."/>
            <person name="Nguyen H.T.T."/>
            <person name="Saunders A.M."/>
            <person name="Nielsen J.L."/>
            <person name="Wimmer R."/>
            <person name="Le V.Q."/>
            <person name="McIlroy S.J."/>
            <person name="Petrovski S."/>
            <person name="Seviour R.J."/>
            <person name="Calteau A."/>
            <person name="Nielsen K.L."/>
            <person name="Nielsen P.H."/>
        </authorList>
    </citation>
    <scope>NUCLEOTIDE SEQUENCE [LARGE SCALE GENOMIC DNA]</scope>
    <source>
        <strain evidence="2 3">Ben110</strain>
    </source>
</reference>
<dbReference type="AlphaFoldDB" id="W6JSU8"/>
<gene>
    <name evidence="2" type="ORF">BN11_1080012</name>
</gene>
<evidence type="ECO:0000256" key="1">
    <source>
        <dbReference type="SAM" id="MobiDB-lite"/>
    </source>
</evidence>
<evidence type="ECO:0000313" key="2">
    <source>
        <dbReference type="EMBL" id="CCH71737.1"/>
    </source>
</evidence>